<dbReference type="AlphaFoldDB" id="C8W4D5"/>
<evidence type="ECO:0000256" key="1">
    <source>
        <dbReference type="SAM" id="Phobius"/>
    </source>
</evidence>
<reference evidence="2 3" key="1">
    <citation type="journal article" date="2009" name="Stand. Genomic Sci.">
        <title>Complete genome sequence of Desulfotomaculum acetoxidans type strain (5575).</title>
        <authorList>
            <person name="Spring S."/>
            <person name="Lapidus A."/>
            <person name="Schroder M."/>
            <person name="Gleim D."/>
            <person name="Sims D."/>
            <person name="Meincke L."/>
            <person name="Glavina Del Rio T."/>
            <person name="Tice H."/>
            <person name="Copeland A."/>
            <person name="Cheng J.F."/>
            <person name="Lucas S."/>
            <person name="Chen F."/>
            <person name="Nolan M."/>
            <person name="Bruce D."/>
            <person name="Goodwin L."/>
            <person name="Pitluck S."/>
            <person name="Ivanova N."/>
            <person name="Mavromatis K."/>
            <person name="Mikhailova N."/>
            <person name="Pati A."/>
            <person name="Chen A."/>
            <person name="Palaniappan K."/>
            <person name="Land M."/>
            <person name="Hauser L."/>
            <person name="Chang Y.J."/>
            <person name="Jeffries C.D."/>
            <person name="Chain P."/>
            <person name="Saunders E."/>
            <person name="Brettin T."/>
            <person name="Detter J.C."/>
            <person name="Goker M."/>
            <person name="Bristow J."/>
            <person name="Eisen J.A."/>
            <person name="Markowitz V."/>
            <person name="Hugenholtz P."/>
            <person name="Kyrpides N.C."/>
            <person name="Klenk H.P."/>
            <person name="Han C."/>
        </authorList>
    </citation>
    <scope>NUCLEOTIDE SEQUENCE [LARGE SCALE GENOMIC DNA]</scope>
    <source>
        <strain evidence="3">ATCC 49208 / DSM 771 / VKM B-1644</strain>
    </source>
</reference>
<name>C8W4D5_DESAS</name>
<feature type="transmembrane region" description="Helical" evidence="1">
    <location>
        <begin position="12"/>
        <end position="29"/>
    </location>
</feature>
<dbReference type="InterPro" id="IPR021320">
    <property type="entry name" value="DUF2905"/>
</dbReference>
<gene>
    <name evidence="2" type="ordered locus">Dtox_1117</name>
</gene>
<dbReference type="OrthoDB" id="9811610at2"/>
<dbReference type="KEGG" id="dae:Dtox_1117"/>
<accession>C8W4D5</accession>
<protein>
    <recommendedName>
        <fullName evidence="4">DUF2905 domain-containing protein</fullName>
    </recommendedName>
</protein>
<dbReference type="PANTHER" id="PTHR36443">
    <property type="entry name" value="BSR5223 PROTEIN"/>
    <property type="match status" value="1"/>
</dbReference>
<dbReference type="Pfam" id="PF11146">
    <property type="entry name" value="DUF2905"/>
    <property type="match status" value="1"/>
</dbReference>
<sequence length="73" mass="8008">MPPFFGMGKMLLYLGIAISVFGGLLMLLGKAPGFRLPGDIFVQKGNFSFYFPLASSILLSILLTIILNLISRR</sequence>
<feature type="transmembrane region" description="Helical" evidence="1">
    <location>
        <begin position="49"/>
        <end position="70"/>
    </location>
</feature>
<dbReference type="Proteomes" id="UP000002217">
    <property type="component" value="Chromosome"/>
</dbReference>
<evidence type="ECO:0000313" key="3">
    <source>
        <dbReference type="Proteomes" id="UP000002217"/>
    </source>
</evidence>
<keyword evidence="1" id="KW-1133">Transmembrane helix</keyword>
<evidence type="ECO:0000313" key="2">
    <source>
        <dbReference type="EMBL" id="ACV62003.1"/>
    </source>
</evidence>
<evidence type="ECO:0008006" key="4">
    <source>
        <dbReference type="Google" id="ProtNLM"/>
    </source>
</evidence>
<organism evidence="2 3">
    <name type="scientific">Desulfofarcimen acetoxidans (strain ATCC 49208 / DSM 771 / KCTC 5769 / VKM B-1644 / 5575)</name>
    <name type="common">Desulfotomaculum acetoxidans</name>
    <dbReference type="NCBI Taxonomy" id="485916"/>
    <lineage>
        <taxon>Bacteria</taxon>
        <taxon>Bacillati</taxon>
        <taxon>Bacillota</taxon>
        <taxon>Clostridia</taxon>
        <taxon>Eubacteriales</taxon>
        <taxon>Peptococcaceae</taxon>
        <taxon>Desulfofarcimen</taxon>
    </lineage>
</organism>
<dbReference type="EMBL" id="CP001720">
    <property type="protein sequence ID" value="ACV62003.1"/>
    <property type="molecule type" value="Genomic_DNA"/>
</dbReference>
<proteinExistence type="predicted"/>
<dbReference type="HOGENOM" id="CLU_181383_0_0_9"/>
<keyword evidence="1" id="KW-0812">Transmembrane</keyword>
<keyword evidence="3" id="KW-1185">Reference proteome</keyword>
<dbReference type="STRING" id="485916.Dtox_1117"/>
<dbReference type="RefSeq" id="WP_015756718.1">
    <property type="nucleotide sequence ID" value="NC_013216.1"/>
</dbReference>
<dbReference type="PANTHER" id="PTHR36443:SF1">
    <property type="entry name" value="BSR5223 PROTEIN"/>
    <property type="match status" value="1"/>
</dbReference>
<keyword evidence="1" id="KW-0472">Membrane</keyword>